<feature type="domain" description="Major facilitator superfamily (MFS) profile" evidence="5">
    <location>
        <begin position="45"/>
        <end position="429"/>
    </location>
</feature>
<dbReference type="InterPro" id="IPR050327">
    <property type="entry name" value="Proton-linked_MCT"/>
</dbReference>
<feature type="transmembrane region" description="Helical" evidence="4">
    <location>
        <begin position="339"/>
        <end position="362"/>
    </location>
</feature>
<dbReference type="OrthoDB" id="410267at2759"/>
<evidence type="ECO:0000256" key="2">
    <source>
        <dbReference type="ARBA" id="ARBA00006727"/>
    </source>
</evidence>
<dbReference type="PROSITE" id="PS50850">
    <property type="entry name" value="MFS"/>
    <property type="match status" value="1"/>
</dbReference>
<gene>
    <name evidence="6" type="ORF">RAG0_07199</name>
</gene>
<feature type="transmembrane region" description="Helical" evidence="4">
    <location>
        <begin position="406"/>
        <end position="429"/>
    </location>
</feature>
<evidence type="ECO:0000256" key="1">
    <source>
        <dbReference type="ARBA" id="ARBA00004141"/>
    </source>
</evidence>
<dbReference type="CDD" id="cd17352">
    <property type="entry name" value="MFS_MCT_SLC16"/>
    <property type="match status" value="1"/>
</dbReference>
<dbReference type="PANTHER" id="PTHR11360">
    <property type="entry name" value="MONOCARBOXYLATE TRANSPORTER"/>
    <property type="match status" value="1"/>
</dbReference>
<dbReference type="SUPFAM" id="SSF103473">
    <property type="entry name" value="MFS general substrate transporter"/>
    <property type="match status" value="1"/>
</dbReference>
<keyword evidence="4" id="KW-1133">Transmembrane helix</keyword>
<evidence type="ECO:0000259" key="5">
    <source>
        <dbReference type="PROSITE" id="PS50850"/>
    </source>
</evidence>
<name>A0A1E1KKI3_9HELO</name>
<dbReference type="GO" id="GO:0022857">
    <property type="term" value="F:transmembrane transporter activity"/>
    <property type="evidence" value="ECO:0007669"/>
    <property type="project" value="InterPro"/>
</dbReference>
<feature type="transmembrane region" description="Helical" evidence="4">
    <location>
        <begin position="374"/>
        <end position="394"/>
    </location>
</feature>
<feature type="transmembrane region" description="Helical" evidence="4">
    <location>
        <begin position="46"/>
        <end position="67"/>
    </location>
</feature>
<dbReference type="AlphaFoldDB" id="A0A1E1KKI3"/>
<protein>
    <submittedName>
        <fullName evidence="6">Related to monocarboxylate transporter 2</fullName>
    </submittedName>
</protein>
<feature type="transmembrane region" description="Helical" evidence="4">
    <location>
        <begin position="138"/>
        <end position="161"/>
    </location>
</feature>
<accession>A0A1E1KKI3</accession>
<feature type="transmembrane region" description="Helical" evidence="4">
    <location>
        <begin position="87"/>
        <end position="109"/>
    </location>
</feature>
<evidence type="ECO:0000313" key="7">
    <source>
        <dbReference type="Proteomes" id="UP000178912"/>
    </source>
</evidence>
<evidence type="ECO:0000256" key="3">
    <source>
        <dbReference type="SAM" id="MobiDB-lite"/>
    </source>
</evidence>
<comment type="similarity">
    <text evidence="2">Belongs to the major facilitator superfamily. Monocarboxylate porter (TC 2.A.1.13) family.</text>
</comment>
<keyword evidence="4" id="KW-0812">Transmembrane</keyword>
<organism evidence="6 7">
    <name type="scientific">Rhynchosporium agropyri</name>
    <dbReference type="NCBI Taxonomy" id="914238"/>
    <lineage>
        <taxon>Eukaryota</taxon>
        <taxon>Fungi</taxon>
        <taxon>Dikarya</taxon>
        <taxon>Ascomycota</taxon>
        <taxon>Pezizomycotina</taxon>
        <taxon>Leotiomycetes</taxon>
        <taxon>Helotiales</taxon>
        <taxon>Ploettnerulaceae</taxon>
        <taxon>Rhynchosporium</taxon>
    </lineage>
</organism>
<dbReference type="Pfam" id="PF07690">
    <property type="entry name" value="MFS_1"/>
    <property type="match status" value="1"/>
</dbReference>
<dbReference type="InterPro" id="IPR011701">
    <property type="entry name" value="MFS"/>
</dbReference>
<sequence length="438" mass="47187">MMEPNLHLAPLSDAKTTSTSHPSTSSKETDHEIEVGNVEFPEGGSAWLVVFGAWCALFSSLGIMNTMGSFEEYISTHQLRDYDLSAVGWIFSLYAFLTFGVGLFVGPLFDKYGARWLILPGSVLVVVSMDTIEYCQEYWHFVVVFSILGGVGSALLFSPSITVVGHYFNRRRGIATGIATTGGAVGGIVFPLILQYLVPRIGFVRATKIIALISMVLCAFANVFIKGRKTTGSNSSARLDLRILGHPIYAVTILGIFLLEFALFVPLTYINSYCISKGFSPAFFSLVLPMLNVGSFLGRLLPGYLADKYGRFNAAIVAIFLTVISVFGVWLPFGGNKAGIMMFALIFGLGSGSNIGLTPVCIGQLCDVENYGRFYSTCFSIVSLGCLFGVPLAGKILDMNHGNFNGLVIFVGACYAGGLVAFSCARALAVGWKLGQTF</sequence>
<evidence type="ECO:0000313" key="6">
    <source>
        <dbReference type="EMBL" id="CZS98481.1"/>
    </source>
</evidence>
<keyword evidence="7" id="KW-1185">Reference proteome</keyword>
<dbReference type="Proteomes" id="UP000178912">
    <property type="component" value="Unassembled WGS sequence"/>
</dbReference>
<dbReference type="Gene3D" id="1.20.1250.20">
    <property type="entry name" value="MFS general substrate transporter like domains"/>
    <property type="match status" value="1"/>
</dbReference>
<proteinExistence type="inferred from homology"/>
<comment type="subcellular location">
    <subcellularLocation>
        <location evidence="1">Membrane</location>
        <topology evidence="1">Multi-pass membrane protein</topology>
    </subcellularLocation>
</comment>
<feature type="transmembrane region" description="Helical" evidence="4">
    <location>
        <begin position="173"/>
        <end position="197"/>
    </location>
</feature>
<dbReference type="GO" id="GO:0016020">
    <property type="term" value="C:membrane"/>
    <property type="evidence" value="ECO:0007669"/>
    <property type="project" value="UniProtKB-SubCell"/>
</dbReference>
<feature type="transmembrane region" description="Helical" evidence="4">
    <location>
        <begin position="209"/>
        <end position="227"/>
    </location>
</feature>
<dbReference type="InterPro" id="IPR020846">
    <property type="entry name" value="MFS_dom"/>
</dbReference>
<feature type="transmembrane region" description="Helical" evidence="4">
    <location>
        <begin position="248"/>
        <end position="270"/>
    </location>
</feature>
<dbReference type="EMBL" id="FJUX01000037">
    <property type="protein sequence ID" value="CZS98481.1"/>
    <property type="molecule type" value="Genomic_DNA"/>
</dbReference>
<evidence type="ECO:0000256" key="4">
    <source>
        <dbReference type="SAM" id="Phobius"/>
    </source>
</evidence>
<dbReference type="InterPro" id="IPR036259">
    <property type="entry name" value="MFS_trans_sf"/>
</dbReference>
<dbReference type="PANTHER" id="PTHR11360:SF177">
    <property type="entry name" value="RIBOFLAVIN TRANSPORTER MCH5"/>
    <property type="match status" value="1"/>
</dbReference>
<keyword evidence="4" id="KW-0472">Membrane</keyword>
<feature type="region of interest" description="Disordered" evidence="3">
    <location>
        <begin position="1"/>
        <end position="32"/>
    </location>
</feature>
<feature type="transmembrane region" description="Helical" evidence="4">
    <location>
        <begin position="312"/>
        <end position="333"/>
    </location>
</feature>
<feature type="compositionally biased region" description="Low complexity" evidence="3">
    <location>
        <begin position="16"/>
        <end position="26"/>
    </location>
</feature>
<feature type="transmembrane region" description="Helical" evidence="4">
    <location>
        <begin position="282"/>
        <end position="300"/>
    </location>
</feature>
<reference evidence="7" key="1">
    <citation type="submission" date="2016-03" db="EMBL/GenBank/DDBJ databases">
        <authorList>
            <person name="Guldener U."/>
        </authorList>
    </citation>
    <scope>NUCLEOTIDE SEQUENCE [LARGE SCALE GENOMIC DNA]</scope>
    <source>
        <strain evidence="7">04CH-RAC-A.6.1</strain>
    </source>
</reference>